<reference evidence="4" key="1">
    <citation type="submission" date="2016-08" db="EMBL/GenBank/DDBJ databases">
        <authorList>
            <person name="Merda D."/>
            <person name="Briand M."/>
            <person name="Taghouti G."/>
            <person name="Carrere S."/>
            <person name="Gouzy J."/>
            <person name="Portier P."/>
            <person name="Jacques M.-A."/>
            <person name="Fischer-Le Saux M."/>
        </authorList>
    </citation>
    <scope>NUCLEOTIDE SEQUENCE [LARGE SCALE GENOMIC DNA]</scope>
    <source>
        <strain evidence="4">CFBP1156</strain>
    </source>
</reference>
<gene>
    <name evidence="3" type="ORF">XhyaCFBP1156_13310</name>
</gene>
<proteinExistence type="predicted"/>
<name>A0A2S7EUK6_9XANT</name>
<sequence length="333" mass="37367">MWQTPQQRIALLELLMQGTLKRRASQAKAYDTLAELSWNRATGRRDQIALVEAYRAELVALLERVWPDWKDELAALTAGGFAPTPDGWARLEDARRAGRLPVLPERLNRRTAAALTAPHSKAAVTPRRQAPLASTEQTHDGLLRLRPPRGLVAQTTQGILDLWTLASSLGEAPIPERAFLDGLTLEGPLRAVLLVENQGAWRDMPALDGWLIAHVPGWDTSTVVHLLAQVKPEVPLVHFGDLDPNGVRIFLKLRERRSDLHWFVPPFWSECVAPRKVKQPWSATLDLRDAPKLVRDLVRDGLWLEQEPLVVDSRLINALEAVVENSPHRFTLV</sequence>
<feature type="domain" description="Wadjet protein JetD C-terminal" evidence="2">
    <location>
        <begin position="185"/>
        <end position="257"/>
    </location>
</feature>
<evidence type="ECO:0000256" key="1">
    <source>
        <dbReference type="SAM" id="MobiDB-lite"/>
    </source>
</evidence>
<protein>
    <recommendedName>
        <fullName evidence="2">Wadjet protein JetD C-terminal domain-containing protein</fullName>
    </recommendedName>
</protein>
<dbReference type="Proteomes" id="UP000238261">
    <property type="component" value="Unassembled WGS sequence"/>
</dbReference>
<dbReference type="OrthoDB" id="5582635at2"/>
<dbReference type="AlphaFoldDB" id="A0A2S7EUK6"/>
<dbReference type="Pfam" id="PF09983">
    <property type="entry name" value="JetD_C"/>
    <property type="match status" value="1"/>
</dbReference>
<keyword evidence="4" id="KW-1185">Reference proteome</keyword>
<dbReference type="InterPro" id="IPR024534">
    <property type="entry name" value="JetD_C"/>
</dbReference>
<dbReference type="EMBL" id="MDEG01000012">
    <property type="protein sequence ID" value="PPU96747.1"/>
    <property type="molecule type" value="Genomic_DNA"/>
</dbReference>
<dbReference type="SUPFAM" id="SSF56726">
    <property type="entry name" value="DNA topoisomerase IV, alpha subunit"/>
    <property type="match status" value="1"/>
</dbReference>
<accession>A0A2S7EUK6</accession>
<evidence type="ECO:0000313" key="4">
    <source>
        <dbReference type="Proteomes" id="UP000238261"/>
    </source>
</evidence>
<dbReference type="RefSeq" id="WP_046978546.1">
    <property type="nucleotide sequence ID" value="NZ_CP043476.1"/>
</dbReference>
<dbReference type="GO" id="GO:0003677">
    <property type="term" value="F:DNA binding"/>
    <property type="evidence" value="ECO:0007669"/>
    <property type="project" value="InterPro"/>
</dbReference>
<organism evidence="3 4">
    <name type="scientific">Xanthomonas hyacinthi</name>
    <dbReference type="NCBI Taxonomy" id="56455"/>
    <lineage>
        <taxon>Bacteria</taxon>
        <taxon>Pseudomonadati</taxon>
        <taxon>Pseudomonadota</taxon>
        <taxon>Gammaproteobacteria</taxon>
        <taxon>Lysobacterales</taxon>
        <taxon>Lysobacteraceae</taxon>
        <taxon>Xanthomonas</taxon>
    </lineage>
</organism>
<dbReference type="InterPro" id="IPR036078">
    <property type="entry name" value="Spo11/TopoVI_A_sf"/>
</dbReference>
<feature type="region of interest" description="Disordered" evidence="1">
    <location>
        <begin position="114"/>
        <end position="137"/>
    </location>
</feature>
<evidence type="ECO:0000259" key="2">
    <source>
        <dbReference type="Pfam" id="PF09983"/>
    </source>
</evidence>
<dbReference type="GO" id="GO:0005694">
    <property type="term" value="C:chromosome"/>
    <property type="evidence" value="ECO:0007669"/>
    <property type="project" value="InterPro"/>
</dbReference>
<evidence type="ECO:0000313" key="3">
    <source>
        <dbReference type="EMBL" id="PPU96747.1"/>
    </source>
</evidence>
<comment type="caution">
    <text evidence="3">The sequence shown here is derived from an EMBL/GenBank/DDBJ whole genome shotgun (WGS) entry which is preliminary data.</text>
</comment>